<dbReference type="PANTHER" id="PTHR36306:SF5">
    <property type="entry name" value="SLR1535 PROTEIN"/>
    <property type="match status" value="1"/>
</dbReference>
<protein>
    <submittedName>
        <fullName evidence="4">Glycoside hydrolase family 57</fullName>
    </submittedName>
</protein>
<sequence length="394" mass="45655">MSIIHHALVLNLHQPAGNLEHLLEHAPWEAQEILYALDRIPRSLWGYEDIARVHLAFSGTLLETLSNPGFQQRVYGIIKCGDLLWHLQNTALFNLLGSAYYHPALPLIPGPDREEHIKRWLGIGRHLFSQTRFSGFWPPEMAFTMELIPLLKQHGFRYVLVDSLHVEPLEEMSWQELRYRPHIAEYGGEEIIVVVRDRELSDAQEAGMEYDWFLNELYHRTRPCDFPPLVTTCSDGDNGGWFRNTSEESNFWGTFYRDFLTGARRDNAILRPAFIQDYLDKYGAKGRVRITTAAWNTGDHSGIDFIQWTGSQCQKEALKRVEETSTAFHQLKQKHLGAQALNPEIAHLLNEAEWHLLRSETSCHFYWGEAWVHRAHEDLDTAWTQMNTAAQKLK</sequence>
<accession>A0A0E2Z4B6</accession>
<dbReference type="InterPro" id="IPR004300">
    <property type="entry name" value="Glyco_hydro_57_N"/>
</dbReference>
<evidence type="ECO:0000313" key="4">
    <source>
        <dbReference type="EMBL" id="KFI18355.1"/>
    </source>
</evidence>
<dbReference type="OrthoDB" id="9757977at2"/>
<dbReference type="Gene3D" id="3.20.110.20">
    <property type="match status" value="1"/>
</dbReference>
<name>A0A0E2Z4B6_9GAMM</name>
<keyword evidence="4" id="KW-0378">Hydrolase</keyword>
<dbReference type="GO" id="GO:0016787">
    <property type="term" value="F:hydrolase activity"/>
    <property type="evidence" value="ECO:0007669"/>
    <property type="project" value="UniProtKB-KW"/>
</dbReference>
<dbReference type="InterPro" id="IPR052046">
    <property type="entry name" value="GH57_Enzymes"/>
</dbReference>
<evidence type="ECO:0000313" key="5">
    <source>
        <dbReference type="Proteomes" id="UP000028839"/>
    </source>
</evidence>
<dbReference type="HOGENOM" id="CLU_697926_0_0_6"/>
<dbReference type="Proteomes" id="UP000028839">
    <property type="component" value="Unassembled WGS sequence"/>
</dbReference>
<dbReference type="GO" id="GO:0005975">
    <property type="term" value="P:carbohydrate metabolic process"/>
    <property type="evidence" value="ECO:0007669"/>
    <property type="project" value="InterPro"/>
</dbReference>
<feature type="domain" description="Glycoside hydrolase family 57 N-terminal" evidence="3">
    <location>
        <begin position="53"/>
        <end position="242"/>
    </location>
</feature>
<keyword evidence="2" id="KW-0119">Carbohydrate metabolism</keyword>
<comment type="caution">
    <text evidence="4">The sequence shown here is derived from an EMBL/GenBank/DDBJ whole genome shotgun (WGS) entry which is preliminary data.</text>
</comment>
<gene>
    <name evidence="4" type="ORF">IB75_14520</name>
</gene>
<reference evidence="4 5" key="1">
    <citation type="submission" date="2014-07" db="EMBL/GenBank/DDBJ databases">
        <title>Comparative analysis of Nitrosococcus oceani genome inventories of strains from Pacific and Atlantic gyres.</title>
        <authorList>
            <person name="Lim C.K."/>
            <person name="Wang L."/>
            <person name="Sayavedra-Soto L.A."/>
            <person name="Klotz M.G."/>
        </authorList>
    </citation>
    <scope>NUCLEOTIDE SEQUENCE [LARGE SCALE GENOMIC DNA]</scope>
    <source>
        <strain evidence="4 5">C-27</strain>
    </source>
</reference>
<organism evidence="4 5">
    <name type="scientific">Nitrosococcus oceani C-27</name>
    <dbReference type="NCBI Taxonomy" id="314279"/>
    <lineage>
        <taxon>Bacteria</taxon>
        <taxon>Pseudomonadati</taxon>
        <taxon>Pseudomonadota</taxon>
        <taxon>Gammaproteobacteria</taxon>
        <taxon>Chromatiales</taxon>
        <taxon>Chromatiaceae</taxon>
        <taxon>Nitrosococcus</taxon>
    </lineage>
</organism>
<dbReference type="InterPro" id="IPR011330">
    <property type="entry name" value="Glyco_hydro/deAcase_b/a-brl"/>
</dbReference>
<dbReference type="PANTHER" id="PTHR36306">
    <property type="entry name" value="ALPHA-AMYLASE-RELATED-RELATED"/>
    <property type="match status" value="1"/>
</dbReference>
<dbReference type="AlphaFoldDB" id="A0A0E2Z4B6"/>
<evidence type="ECO:0000256" key="1">
    <source>
        <dbReference type="ARBA" id="ARBA00006821"/>
    </source>
</evidence>
<comment type="similarity">
    <text evidence="1">Belongs to the glycosyl hydrolase 57 family.</text>
</comment>
<proteinExistence type="inferred from homology"/>
<dbReference type="SUPFAM" id="SSF88713">
    <property type="entry name" value="Glycoside hydrolase/deacetylase"/>
    <property type="match status" value="1"/>
</dbReference>
<dbReference type="EMBL" id="JPGN01000083">
    <property type="protein sequence ID" value="KFI18355.1"/>
    <property type="molecule type" value="Genomic_DNA"/>
</dbReference>
<dbReference type="Pfam" id="PF03065">
    <property type="entry name" value="Glyco_hydro_57"/>
    <property type="match status" value="1"/>
</dbReference>
<evidence type="ECO:0000256" key="2">
    <source>
        <dbReference type="ARBA" id="ARBA00023277"/>
    </source>
</evidence>
<evidence type="ECO:0000259" key="3">
    <source>
        <dbReference type="Pfam" id="PF03065"/>
    </source>
</evidence>